<protein>
    <recommendedName>
        <fullName evidence="1">UPAR/Ly6 domain-containing protein</fullName>
    </recommendedName>
</protein>
<dbReference type="Pfam" id="PF00021">
    <property type="entry name" value="UPAR_LY6"/>
    <property type="match status" value="1"/>
</dbReference>
<organism evidence="2 3">
    <name type="scientific">Cirrhinus molitorella</name>
    <name type="common">mud carp</name>
    <dbReference type="NCBI Taxonomy" id="172907"/>
    <lineage>
        <taxon>Eukaryota</taxon>
        <taxon>Metazoa</taxon>
        <taxon>Chordata</taxon>
        <taxon>Craniata</taxon>
        <taxon>Vertebrata</taxon>
        <taxon>Euteleostomi</taxon>
        <taxon>Actinopterygii</taxon>
        <taxon>Neopterygii</taxon>
        <taxon>Teleostei</taxon>
        <taxon>Ostariophysi</taxon>
        <taxon>Cypriniformes</taxon>
        <taxon>Cyprinidae</taxon>
        <taxon>Labeoninae</taxon>
        <taxon>Labeonini</taxon>
        <taxon>Cirrhinus</taxon>
    </lineage>
</organism>
<dbReference type="Proteomes" id="UP001558613">
    <property type="component" value="Unassembled WGS sequence"/>
</dbReference>
<reference evidence="2 3" key="1">
    <citation type="submission" date="2023-09" db="EMBL/GenBank/DDBJ databases">
        <authorList>
            <person name="Wang M."/>
        </authorList>
    </citation>
    <scope>NUCLEOTIDE SEQUENCE [LARGE SCALE GENOMIC DNA]</scope>
    <source>
        <strain evidence="2">GT-2023</strain>
        <tissue evidence="2">Liver</tissue>
    </source>
</reference>
<dbReference type="Gene3D" id="2.10.60.10">
    <property type="entry name" value="CD59"/>
    <property type="match status" value="1"/>
</dbReference>
<name>A0ABR3M2V8_9TELE</name>
<dbReference type="InterPro" id="IPR016054">
    <property type="entry name" value="LY6_UPA_recep-like"/>
</dbReference>
<dbReference type="SUPFAM" id="SSF57302">
    <property type="entry name" value="Snake toxin-like"/>
    <property type="match status" value="1"/>
</dbReference>
<dbReference type="InterPro" id="IPR045860">
    <property type="entry name" value="Snake_toxin-like_sf"/>
</dbReference>
<evidence type="ECO:0000313" key="3">
    <source>
        <dbReference type="Proteomes" id="UP001558613"/>
    </source>
</evidence>
<keyword evidence="3" id="KW-1185">Reference proteome</keyword>
<gene>
    <name evidence="2" type="ORF">QQF64_010036</name>
</gene>
<sequence>MTPNGIHCFTCNGEDCAATLPCVDEEDHCIKATVNSDGQMMTMRGCATESFCRGDLSSQSSQSSIAADQSCCKGHLCNSAQTATASRFFQLGILMYAILQTSF</sequence>
<accession>A0ABR3M2V8</accession>
<evidence type="ECO:0000259" key="1">
    <source>
        <dbReference type="Pfam" id="PF00021"/>
    </source>
</evidence>
<dbReference type="EMBL" id="JAYMGO010000016">
    <property type="protein sequence ID" value="KAL1259459.1"/>
    <property type="molecule type" value="Genomic_DNA"/>
</dbReference>
<comment type="caution">
    <text evidence="2">The sequence shown here is derived from an EMBL/GenBank/DDBJ whole genome shotgun (WGS) entry which is preliminary data.</text>
</comment>
<feature type="domain" description="UPAR/Ly6" evidence="1">
    <location>
        <begin position="4"/>
        <end position="80"/>
    </location>
</feature>
<evidence type="ECO:0000313" key="2">
    <source>
        <dbReference type="EMBL" id="KAL1259459.1"/>
    </source>
</evidence>
<proteinExistence type="predicted"/>